<evidence type="ECO:0000256" key="6">
    <source>
        <dbReference type="ARBA" id="ARBA00023065"/>
    </source>
</evidence>
<dbReference type="AlphaFoldDB" id="A0A3R9E8X9"/>
<dbReference type="GO" id="GO:0008324">
    <property type="term" value="F:monoatomic cation transmembrane transporter activity"/>
    <property type="evidence" value="ECO:0007669"/>
    <property type="project" value="InterPro"/>
</dbReference>
<evidence type="ECO:0000313" key="9">
    <source>
        <dbReference type="EMBL" id="RSD28675.1"/>
    </source>
</evidence>
<comment type="subcellular location">
    <subcellularLocation>
        <location evidence="1">Cell membrane</location>
        <topology evidence="1">Multi-pass membrane protein</topology>
    </subcellularLocation>
</comment>
<dbReference type="InterPro" id="IPR003445">
    <property type="entry name" value="Cat_transpt"/>
</dbReference>
<dbReference type="PANTHER" id="PTHR32024">
    <property type="entry name" value="TRK SYSTEM POTASSIUM UPTAKE PROTEIN TRKG-RELATED"/>
    <property type="match status" value="1"/>
</dbReference>
<evidence type="ECO:0000256" key="1">
    <source>
        <dbReference type="ARBA" id="ARBA00004651"/>
    </source>
</evidence>
<name>A0A3R9E8X9_9BACI</name>
<gene>
    <name evidence="9" type="ORF">EJA10_03615</name>
</gene>
<evidence type="ECO:0000256" key="4">
    <source>
        <dbReference type="ARBA" id="ARBA00022692"/>
    </source>
</evidence>
<accession>A0A3R9E8X9</accession>
<keyword evidence="5 8" id="KW-1133">Transmembrane helix</keyword>
<dbReference type="Pfam" id="PF02386">
    <property type="entry name" value="TrkH"/>
    <property type="match status" value="1"/>
</dbReference>
<organism evidence="9 10">
    <name type="scientific">Mesobacillus subterraneus</name>
    <dbReference type="NCBI Taxonomy" id="285983"/>
    <lineage>
        <taxon>Bacteria</taxon>
        <taxon>Bacillati</taxon>
        <taxon>Bacillota</taxon>
        <taxon>Bacilli</taxon>
        <taxon>Bacillales</taxon>
        <taxon>Bacillaceae</taxon>
        <taxon>Mesobacillus</taxon>
    </lineage>
</organism>
<feature type="transmembrane region" description="Helical" evidence="8">
    <location>
        <begin position="91"/>
        <end position="109"/>
    </location>
</feature>
<feature type="transmembrane region" description="Helical" evidence="8">
    <location>
        <begin position="121"/>
        <end position="146"/>
    </location>
</feature>
<feature type="transmembrane region" description="Helical" evidence="8">
    <location>
        <begin position="59"/>
        <end position="79"/>
    </location>
</feature>
<keyword evidence="7 8" id="KW-0472">Membrane</keyword>
<evidence type="ECO:0000256" key="3">
    <source>
        <dbReference type="ARBA" id="ARBA00022475"/>
    </source>
</evidence>
<dbReference type="OrthoDB" id="9810952at2"/>
<dbReference type="GO" id="GO:0030001">
    <property type="term" value="P:metal ion transport"/>
    <property type="evidence" value="ECO:0007669"/>
    <property type="project" value="UniProtKB-ARBA"/>
</dbReference>
<dbReference type="EMBL" id="RSFW01000006">
    <property type="protein sequence ID" value="RSD28675.1"/>
    <property type="molecule type" value="Genomic_DNA"/>
</dbReference>
<dbReference type="Proteomes" id="UP000279911">
    <property type="component" value="Unassembled WGS sequence"/>
</dbReference>
<protein>
    <submittedName>
        <fullName evidence="9">TrkH family potassium uptake protein</fullName>
    </submittedName>
</protein>
<evidence type="ECO:0000256" key="8">
    <source>
        <dbReference type="SAM" id="Phobius"/>
    </source>
</evidence>
<keyword evidence="2" id="KW-0813">Transport</keyword>
<feature type="transmembrane region" description="Helical" evidence="8">
    <location>
        <begin position="397"/>
        <end position="418"/>
    </location>
</feature>
<reference evidence="10" key="1">
    <citation type="submission" date="2018-12" db="EMBL/GenBank/DDBJ databases">
        <title>Bacillus chawlae sp. nov., Bacillus glennii sp. nov., and Bacillus saganii sp. nov. Isolated from the Vehicle Assembly Building at Kennedy Space Center where the Viking Spacecraft were Assembled.</title>
        <authorList>
            <person name="Seuylemezian A."/>
            <person name="Vaishampayan P."/>
        </authorList>
    </citation>
    <scope>NUCLEOTIDE SEQUENCE [LARGE SCALE GENOMIC DNA]</scope>
    <source>
        <strain evidence="10">DSM 13966</strain>
    </source>
</reference>
<feature type="transmembrane region" description="Helical" evidence="8">
    <location>
        <begin position="457"/>
        <end position="476"/>
    </location>
</feature>
<dbReference type="GO" id="GO:0005886">
    <property type="term" value="C:plasma membrane"/>
    <property type="evidence" value="ECO:0007669"/>
    <property type="project" value="UniProtKB-SubCell"/>
</dbReference>
<evidence type="ECO:0000256" key="7">
    <source>
        <dbReference type="ARBA" id="ARBA00023136"/>
    </source>
</evidence>
<keyword evidence="3" id="KW-1003">Cell membrane</keyword>
<evidence type="ECO:0000313" key="10">
    <source>
        <dbReference type="Proteomes" id="UP000279911"/>
    </source>
</evidence>
<evidence type="ECO:0000256" key="5">
    <source>
        <dbReference type="ARBA" id="ARBA00022989"/>
    </source>
</evidence>
<feature type="transmembrane region" description="Helical" evidence="8">
    <location>
        <begin position="343"/>
        <end position="376"/>
    </location>
</feature>
<comment type="caution">
    <text evidence="9">The sequence shown here is derived from an EMBL/GenBank/DDBJ whole genome shotgun (WGS) entry which is preliminary data.</text>
</comment>
<feature type="transmembrane region" description="Helical" evidence="8">
    <location>
        <begin position="177"/>
        <end position="200"/>
    </location>
</feature>
<feature type="transmembrane region" description="Helical" evidence="8">
    <location>
        <begin position="278"/>
        <end position="300"/>
    </location>
</feature>
<evidence type="ECO:0000256" key="2">
    <source>
        <dbReference type="ARBA" id="ARBA00022448"/>
    </source>
</evidence>
<feature type="transmembrane region" description="Helical" evidence="8">
    <location>
        <begin position="237"/>
        <end position="258"/>
    </location>
</feature>
<proteinExistence type="predicted"/>
<dbReference type="PANTHER" id="PTHR32024:SF4">
    <property type="entry name" value="KTR SYSTEM POTASSIUM UPTAKE PROTEIN D"/>
    <property type="match status" value="1"/>
</dbReference>
<keyword evidence="6" id="KW-0406">Ion transport</keyword>
<sequence length="495" mass="55227">MLSIPNPTANSVSLISERRVNAAIDHSFIWNGFLFCEKAESLKGLSLLGKIFKDRLKPAQIIVLFYVVAVFLSASLLSLPIAHKPGVHLSFLDVVFTAVSAVSVTGLTVVSTPDTFSTPGIFILIFILQFGGIGIMTLGTFFWLLLRRKIGLKDRQLIMTDQNQSHLSGLVKLMRQILSIILVIEFFGAIILGTYFLAYFPTWQEAYLQGMFAAVSATTNAGFDITGSSLIPFANDYFVQTVNILLLTLGAIGFPVLIETKEFIFNRKTKKRAHFSLYTKLTTLTFFFLMFFGTIMILLFEFNHFFKELSWHESFFYAWFQSSTTRNGGLATMNVSDFTDPTLFLLIFLMFIGASPSSVGGGIRTTTFAVIILLIYTFSKGHNSIKIFGREIHEEDIRKSVVVSFLAIILCFAATTILTSTENFTTMEIMFEVSSAFGTTGLSMGITPELSPIGKTIIILLMFIGRIGILSFIFLFNRGEIEPKCHYPKERLIVG</sequence>
<keyword evidence="4 8" id="KW-0812">Transmembrane</keyword>